<name>A0A4V3SAD0_9HYME</name>
<sequence>MEIKRGTEAKSAFCCAQSVRKTHIVEKSVAILKVFSLYHIFIARRNVPANVIVYRGEELRDVRSIIIFSNLKNDYYFRRNIKLFPCISLRFSMILLNDKKNLLLNFVLNIYDVNAKKCTPISVSSMWWSLQIDTNVFVTKCLVDYNL</sequence>
<dbReference type="EMBL" id="QBLH01002416">
    <property type="protein sequence ID" value="TGZ48574.1"/>
    <property type="molecule type" value="Genomic_DNA"/>
</dbReference>
<protein>
    <submittedName>
        <fullName evidence="1">Uncharacterized protein</fullName>
    </submittedName>
</protein>
<proteinExistence type="predicted"/>
<comment type="caution">
    <text evidence="1">The sequence shown here is derived from an EMBL/GenBank/DDBJ whole genome shotgun (WGS) entry which is preliminary data.</text>
</comment>
<evidence type="ECO:0000313" key="2">
    <source>
        <dbReference type="Proteomes" id="UP000310200"/>
    </source>
</evidence>
<gene>
    <name evidence="1" type="ORF">DBV15_11389</name>
</gene>
<evidence type="ECO:0000313" key="1">
    <source>
        <dbReference type="EMBL" id="TGZ48574.1"/>
    </source>
</evidence>
<dbReference type="Proteomes" id="UP000310200">
    <property type="component" value="Unassembled WGS sequence"/>
</dbReference>
<keyword evidence="2" id="KW-1185">Reference proteome</keyword>
<reference evidence="1 2" key="1">
    <citation type="journal article" date="2019" name="Philos. Trans. R. Soc. Lond., B, Biol. Sci.">
        <title>Ant behaviour and brain gene expression of defending hosts depend on the ecological success of the intruding social parasite.</title>
        <authorList>
            <person name="Kaur R."/>
            <person name="Stoldt M."/>
            <person name="Jongepier E."/>
            <person name="Feldmeyer B."/>
            <person name="Menzel F."/>
            <person name="Bornberg-Bauer E."/>
            <person name="Foitzik S."/>
        </authorList>
    </citation>
    <scope>NUCLEOTIDE SEQUENCE [LARGE SCALE GENOMIC DNA]</scope>
    <source>
        <tissue evidence="1">Whole body</tissue>
    </source>
</reference>
<dbReference type="AlphaFoldDB" id="A0A4V3SAD0"/>
<accession>A0A4V3SAD0</accession>
<organism evidence="1 2">
    <name type="scientific">Temnothorax longispinosus</name>
    <dbReference type="NCBI Taxonomy" id="300112"/>
    <lineage>
        <taxon>Eukaryota</taxon>
        <taxon>Metazoa</taxon>
        <taxon>Ecdysozoa</taxon>
        <taxon>Arthropoda</taxon>
        <taxon>Hexapoda</taxon>
        <taxon>Insecta</taxon>
        <taxon>Pterygota</taxon>
        <taxon>Neoptera</taxon>
        <taxon>Endopterygota</taxon>
        <taxon>Hymenoptera</taxon>
        <taxon>Apocrita</taxon>
        <taxon>Aculeata</taxon>
        <taxon>Formicoidea</taxon>
        <taxon>Formicidae</taxon>
        <taxon>Myrmicinae</taxon>
        <taxon>Temnothorax</taxon>
    </lineage>
</organism>